<dbReference type="CDD" id="cd16040">
    <property type="entry name" value="SPRY_PRY_SNTX"/>
    <property type="match status" value="1"/>
</dbReference>
<dbReference type="Ensembl" id="ENSSORT00005007108.1">
    <property type="protein sequence ID" value="ENSSORP00005006846.1"/>
    <property type="gene ID" value="ENSSORG00005003972.1"/>
</dbReference>
<accession>A0A672YQH6</accession>
<dbReference type="InterPro" id="IPR000315">
    <property type="entry name" value="Znf_B-box"/>
</dbReference>
<keyword evidence="4" id="KW-0862">Zinc</keyword>
<name>A0A672YQH6_9TELE</name>
<dbReference type="GO" id="GO:0005737">
    <property type="term" value="C:cytoplasm"/>
    <property type="evidence" value="ECO:0007669"/>
    <property type="project" value="UniProtKB-ARBA"/>
</dbReference>
<dbReference type="PROSITE" id="PS50089">
    <property type="entry name" value="ZF_RING_2"/>
    <property type="match status" value="1"/>
</dbReference>
<dbReference type="SMART" id="SM00184">
    <property type="entry name" value="RING"/>
    <property type="match status" value="1"/>
</dbReference>
<dbReference type="Pfam" id="PF13765">
    <property type="entry name" value="PRY"/>
    <property type="match status" value="1"/>
</dbReference>
<dbReference type="SUPFAM" id="SSF57845">
    <property type="entry name" value="B-box zinc-binding domain"/>
    <property type="match status" value="1"/>
</dbReference>
<dbReference type="Gene3D" id="3.30.160.60">
    <property type="entry name" value="Classic Zinc Finger"/>
    <property type="match status" value="1"/>
</dbReference>
<dbReference type="GO" id="GO:0045087">
    <property type="term" value="P:innate immune response"/>
    <property type="evidence" value="ECO:0007669"/>
    <property type="project" value="UniProtKB-KW"/>
</dbReference>
<dbReference type="Gene3D" id="2.60.120.920">
    <property type="match status" value="1"/>
</dbReference>
<dbReference type="InterPro" id="IPR051051">
    <property type="entry name" value="E3_ubiq-ligase_TRIM/RNF"/>
</dbReference>
<dbReference type="InterPro" id="IPR043136">
    <property type="entry name" value="B30.2/SPRY_sf"/>
</dbReference>
<reference evidence="10" key="1">
    <citation type="submission" date="2019-06" db="EMBL/GenBank/DDBJ databases">
        <authorList>
            <consortium name="Wellcome Sanger Institute Data Sharing"/>
        </authorList>
    </citation>
    <scope>NUCLEOTIDE SEQUENCE [LARGE SCALE GENOMIC DNA]</scope>
</reference>
<dbReference type="InterPro" id="IPR006574">
    <property type="entry name" value="PRY"/>
</dbReference>
<dbReference type="InterPro" id="IPR013320">
    <property type="entry name" value="ConA-like_dom_sf"/>
</dbReference>
<dbReference type="InterPro" id="IPR001870">
    <property type="entry name" value="B30.2/SPRY"/>
</dbReference>
<evidence type="ECO:0000259" key="7">
    <source>
        <dbReference type="PROSITE" id="PS50089"/>
    </source>
</evidence>
<keyword evidence="2" id="KW-0479">Metal-binding</keyword>
<evidence type="ECO:0000256" key="5">
    <source>
        <dbReference type="ARBA" id="ARBA00022859"/>
    </source>
</evidence>
<evidence type="ECO:0000259" key="9">
    <source>
        <dbReference type="PROSITE" id="PS50188"/>
    </source>
</evidence>
<keyword evidence="5" id="KW-0391">Immunity</keyword>
<organism evidence="10 11">
    <name type="scientific">Sphaeramia orbicularis</name>
    <name type="common">orbiculate cardinalfish</name>
    <dbReference type="NCBI Taxonomy" id="375764"/>
    <lineage>
        <taxon>Eukaryota</taxon>
        <taxon>Metazoa</taxon>
        <taxon>Chordata</taxon>
        <taxon>Craniata</taxon>
        <taxon>Vertebrata</taxon>
        <taxon>Euteleostomi</taxon>
        <taxon>Actinopterygii</taxon>
        <taxon>Neopterygii</taxon>
        <taxon>Teleostei</taxon>
        <taxon>Neoteleostei</taxon>
        <taxon>Acanthomorphata</taxon>
        <taxon>Gobiaria</taxon>
        <taxon>Kurtiformes</taxon>
        <taxon>Apogonoidei</taxon>
        <taxon>Apogonidae</taxon>
        <taxon>Apogoninae</taxon>
        <taxon>Sphaeramia</taxon>
    </lineage>
</organism>
<protein>
    <submittedName>
        <fullName evidence="10">Uncharacterized protein</fullName>
    </submittedName>
</protein>
<feature type="domain" description="RING-type" evidence="7">
    <location>
        <begin position="12"/>
        <end position="55"/>
    </location>
</feature>
<dbReference type="InParanoid" id="A0A672YQH6"/>
<evidence type="ECO:0000259" key="8">
    <source>
        <dbReference type="PROSITE" id="PS50119"/>
    </source>
</evidence>
<evidence type="ECO:0000313" key="10">
    <source>
        <dbReference type="Ensembl" id="ENSSORP00005006846.1"/>
    </source>
</evidence>
<reference evidence="10" key="3">
    <citation type="submission" date="2025-09" db="UniProtKB">
        <authorList>
            <consortium name="Ensembl"/>
        </authorList>
    </citation>
    <scope>IDENTIFICATION</scope>
</reference>
<evidence type="ECO:0000256" key="4">
    <source>
        <dbReference type="ARBA" id="ARBA00022833"/>
    </source>
</evidence>
<evidence type="ECO:0000313" key="11">
    <source>
        <dbReference type="Proteomes" id="UP000472271"/>
    </source>
</evidence>
<evidence type="ECO:0000256" key="6">
    <source>
        <dbReference type="PROSITE-ProRule" id="PRU00024"/>
    </source>
</evidence>
<dbReference type="PROSITE" id="PS50119">
    <property type="entry name" value="ZF_BBOX"/>
    <property type="match status" value="1"/>
</dbReference>
<dbReference type="GO" id="GO:0008270">
    <property type="term" value="F:zinc ion binding"/>
    <property type="evidence" value="ECO:0007669"/>
    <property type="project" value="UniProtKB-KW"/>
</dbReference>
<dbReference type="SMART" id="SM00589">
    <property type="entry name" value="PRY"/>
    <property type="match status" value="1"/>
</dbReference>
<dbReference type="InterPro" id="IPR003879">
    <property type="entry name" value="Butyrophylin_SPRY"/>
</dbReference>
<keyword evidence="1" id="KW-0399">Innate immunity</keyword>
<dbReference type="PROSITE" id="PS50188">
    <property type="entry name" value="B302_SPRY"/>
    <property type="match status" value="1"/>
</dbReference>
<evidence type="ECO:0000256" key="2">
    <source>
        <dbReference type="ARBA" id="ARBA00022723"/>
    </source>
</evidence>
<feature type="domain" description="B box-type" evidence="8">
    <location>
        <begin position="111"/>
        <end position="151"/>
    </location>
</feature>
<dbReference type="InterPro" id="IPR003877">
    <property type="entry name" value="SPRY_dom"/>
</dbReference>
<dbReference type="Pfam" id="PF00622">
    <property type="entry name" value="SPRY"/>
    <property type="match status" value="1"/>
</dbReference>
<dbReference type="Pfam" id="PF15227">
    <property type="entry name" value="zf-C3HC4_4"/>
    <property type="match status" value="1"/>
</dbReference>
<evidence type="ECO:0000256" key="3">
    <source>
        <dbReference type="ARBA" id="ARBA00022771"/>
    </source>
</evidence>
<proteinExistence type="predicted"/>
<keyword evidence="11" id="KW-1185">Reference proteome</keyword>
<dbReference type="CDD" id="cd19769">
    <property type="entry name" value="Bbox2_TRIM16-like"/>
    <property type="match status" value="1"/>
</dbReference>
<dbReference type="Pfam" id="PF00643">
    <property type="entry name" value="zf-B_box"/>
    <property type="match status" value="1"/>
</dbReference>
<dbReference type="InterPro" id="IPR001841">
    <property type="entry name" value="Znf_RING"/>
</dbReference>
<dbReference type="SUPFAM" id="SSF57850">
    <property type="entry name" value="RING/U-box"/>
    <property type="match status" value="1"/>
</dbReference>
<dbReference type="AlphaFoldDB" id="A0A672YQH6"/>
<dbReference type="InterPro" id="IPR017907">
    <property type="entry name" value="Znf_RING_CS"/>
</dbReference>
<dbReference type="Gene3D" id="3.30.40.10">
    <property type="entry name" value="Zinc/RING finger domain, C3HC4 (zinc finger)"/>
    <property type="match status" value="1"/>
</dbReference>
<reference evidence="10" key="2">
    <citation type="submission" date="2025-08" db="UniProtKB">
        <authorList>
            <consortium name="Ensembl"/>
        </authorList>
    </citation>
    <scope>IDENTIFICATION</scope>
</reference>
<evidence type="ECO:0000256" key="1">
    <source>
        <dbReference type="ARBA" id="ARBA00022588"/>
    </source>
</evidence>
<dbReference type="InterPro" id="IPR013083">
    <property type="entry name" value="Znf_RING/FYVE/PHD"/>
</dbReference>
<dbReference type="SUPFAM" id="SSF49899">
    <property type="entry name" value="Concanavalin A-like lectins/glucanases"/>
    <property type="match status" value="1"/>
</dbReference>
<dbReference type="SMART" id="SM00336">
    <property type="entry name" value="BBOX"/>
    <property type="match status" value="1"/>
</dbReference>
<feature type="domain" description="B30.2/SPRY" evidence="9">
    <location>
        <begin position="155"/>
        <end position="347"/>
    </location>
</feature>
<dbReference type="PROSITE" id="PS00518">
    <property type="entry name" value="ZF_RING_1"/>
    <property type="match status" value="1"/>
</dbReference>
<dbReference type="SMART" id="SM00449">
    <property type="entry name" value="SPRY"/>
    <property type="match status" value="1"/>
</dbReference>
<dbReference type="Proteomes" id="UP000472271">
    <property type="component" value="Chromosome 6"/>
</dbReference>
<dbReference type="PANTHER" id="PTHR25465">
    <property type="entry name" value="B-BOX DOMAIN CONTAINING"/>
    <property type="match status" value="1"/>
</dbReference>
<sequence>MAEGFSELRLCCSICLDVLKNPVTLQCGHSYCMDCINGYWDQEGQKGVYCCPQCRFRFRTRPTLSKSTVLADLVGTFSVVQEEDGVRSQDVECDFCTEKKLKALVEVSASIQEKICSRHDKLLEVYCRTDDQCICLLCVMDEHKGHDTVSAAAERKEKQGPLTPIIVIFLDSCHLSLDPNTAFENLMLSEGNSKVTWVKKPRGYPYHPDRFTKYDQVLCAESLFGVCYWEVHWKGPRVEVAVCYKGAEMEECGFGYTDKSWCFSLSTSGCTFWHNGAKTKISVPCSSTVGVYLNHQGGNLSFYSVSDSGQMTLLHKVQTTFSEPLTPGFMVSRGLNLHCKVSDTYQI</sequence>
<dbReference type="PANTHER" id="PTHR25465:SF5">
    <property type="entry name" value="E3 UBIQUITIN_ISG15 LIGASE TRIM25-RELATED"/>
    <property type="match status" value="1"/>
</dbReference>
<dbReference type="PRINTS" id="PR01407">
    <property type="entry name" value="BUTYPHLNCDUF"/>
</dbReference>
<keyword evidence="3 6" id="KW-0863">Zinc-finger</keyword>